<sequence>MSCLLRGKDGEQVLYRDTDSDVAERESGKVKIKWTQEEDKNLKVLVHNFGQNDWKTIASFLPGHTEYQCQHRWFKVLDPDLVKGPWTKEEDEKVIQLVKKYGTKQWAMVARHLKGRLGKQCRERWHNHLNPDVKKSSWTAEEDLIIYRAQCVLGNRWAEIAKLLPGRTDNAVKNHWNSTIKRKVEMGCYPLEDDVKLVSPELEQEEVAAYWNNIKQVDFRCDVVLDANPEAESMEQLLGTLTPKTEPDSSVEAYPNRWVVDSAGFLSPTPDPAFREALDLMEGKKLATVEQKIKLKIKKESKPETAVSPSTVLSREGRSPTSGHISSSTSTTTPVSSSRCGAGSQHTRQKNITEAILRMIVEDMLPLSFVEQSGFRNLLSVLEPRYPKLSQRSVGLKLYDEVEKAIKPHLIRQLKSCVALRGGDAVIHVTLDLWATQLTEPVIAVQLHFIDDEWNIHRPTVAFRHLSHKNVIPVVAHELEAVLLSYGLFPHNIGYIITNEAKSTIVSNDLFCDYKIMGSALMNDPGEEEVQSFLGDVPSLSEEFSEIQFGTRVNCIAHLLQLVIKEALKNSRVVENLLSQVHSVTAFFCHNTYWNEVLLRECGLSLAPPQNSGNFCWNSTFIFIRKMVQESVWGSVMALLAQARIEAKDSLSSPPAVWAKREQVLDIIHLLEPFEEAIQVLQEDGVTFSLVIPSLIGLDKTLASRSTNYIYFCKGLRAGLHARFQPLLLQRDLILATVLDPRIKLQTFEETKQEMEGIGLAAPSKFQAQTLMQSALDDMNTCNLPEKKCMKKEFEEQSLEESKALNCNIKRKKVFSFFQPAAKTMKFSELDVYLSEPLLDGNCCIQAFWKEAARFPQLQSLSRKLLAVPATSGGFERLFPLAGCIVKARRSNLPPHTTERLLLYRDSLKLKNAK</sequence>
<dbReference type="Pfam" id="PF13921">
    <property type="entry name" value="Myb_DNA-bind_6"/>
    <property type="match status" value="1"/>
</dbReference>
<dbReference type="InterPro" id="IPR050560">
    <property type="entry name" value="MYB_TF"/>
</dbReference>
<keyword evidence="3" id="KW-0805">Transcription regulation</keyword>
<dbReference type="SUPFAM" id="SSF53098">
    <property type="entry name" value="Ribonuclease H-like"/>
    <property type="match status" value="1"/>
</dbReference>
<feature type="domain" description="HTH myb-type" evidence="9">
    <location>
        <begin position="26"/>
        <end position="77"/>
    </location>
</feature>
<feature type="domain" description="Myb-like" evidence="8">
    <location>
        <begin position="78"/>
        <end position="129"/>
    </location>
</feature>
<keyword evidence="6" id="KW-0539">Nucleus</keyword>
<keyword evidence="4" id="KW-0238">DNA-binding</keyword>
<dbReference type="GeneTree" id="ENSGT00940000156248"/>
<dbReference type="GO" id="GO:0000978">
    <property type="term" value="F:RNA polymerase II cis-regulatory region sequence-specific DNA binding"/>
    <property type="evidence" value="ECO:0007669"/>
    <property type="project" value="TreeGrafter"/>
</dbReference>
<evidence type="ECO:0000256" key="6">
    <source>
        <dbReference type="ARBA" id="ARBA00023242"/>
    </source>
</evidence>
<dbReference type="GO" id="GO:0000981">
    <property type="term" value="F:DNA-binding transcription factor activity, RNA polymerase II-specific"/>
    <property type="evidence" value="ECO:0007669"/>
    <property type="project" value="TreeGrafter"/>
</dbReference>
<reference evidence="10 11" key="1">
    <citation type="submission" date="2019-04" db="EMBL/GenBank/DDBJ databases">
        <authorList>
            <consortium name="Wellcome Sanger Institute Data Sharing"/>
        </authorList>
    </citation>
    <scope>NUCLEOTIDE SEQUENCE [LARGE SCALE GENOMIC DNA]</scope>
</reference>
<dbReference type="PROSITE" id="PS50090">
    <property type="entry name" value="MYB_LIKE"/>
    <property type="match status" value="3"/>
</dbReference>
<evidence type="ECO:0000259" key="8">
    <source>
        <dbReference type="PROSITE" id="PS50090"/>
    </source>
</evidence>
<keyword evidence="11" id="KW-1185">Reference proteome</keyword>
<keyword evidence="5" id="KW-0804">Transcription</keyword>
<dbReference type="RefSeq" id="XP_018616527.1">
    <property type="nucleotide sequence ID" value="XM_018761011.2"/>
</dbReference>
<reference evidence="10" key="3">
    <citation type="submission" date="2025-09" db="UniProtKB">
        <authorList>
            <consortium name="Ensembl"/>
        </authorList>
    </citation>
    <scope>IDENTIFICATION</scope>
</reference>
<dbReference type="Pfam" id="PF00249">
    <property type="entry name" value="Myb_DNA-binding"/>
    <property type="match status" value="1"/>
</dbReference>
<evidence type="ECO:0000256" key="5">
    <source>
        <dbReference type="ARBA" id="ARBA00023163"/>
    </source>
</evidence>
<reference evidence="10" key="2">
    <citation type="submission" date="2025-08" db="UniProtKB">
        <authorList>
            <consortium name="Ensembl"/>
        </authorList>
    </citation>
    <scope>IDENTIFICATION</scope>
</reference>
<gene>
    <name evidence="10" type="primary">mybl2a</name>
</gene>
<evidence type="ECO:0000256" key="4">
    <source>
        <dbReference type="ARBA" id="ARBA00023125"/>
    </source>
</evidence>
<dbReference type="Gene3D" id="1.10.10.60">
    <property type="entry name" value="Homeodomain-like"/>
    <property type="match status" value="3"/>
</dbReference>
<dbReference type="GO" id="GO:0005634">
    <property type="term" value="C:nucleus"/>
    <property type="evidence" value="ECO:0007669"/>
    <property type="project" value="UniProtKB-SubCell"/>
</dbReference>
<dbReference type="OrthoDB" id="2143914at2759"/>
<name>A0A8C9S630_SCLFO</name>
<evidence type="ECO:0000313" key="11">
    <source>
        <dbReference type="Proteomes" id="UP000694397"/>
    </source>
</evidence>
<evidence type="ECO:0000256" key="2">
    <source>
        <dbReference type="ARBA" id="ARBA00022737"/>
    </source>
</evidence>
<dbReference type="Ensembl" id="ENSSFOT00015031158.2">
    <property type="protein sequence ID" value="ENSSFOP00015030809.1"/>
    <property type="gene ID" value="ENSSFOG00015019760.2"/>
</dbReference>
<evidence type="ECO:0000256" key="1">
    <source>
        <dbReference type="ARBA" id="ARBA00004123"/>
    </source>
</evidence>
<dbReference type="InterPro" id="IPR008906">
    <property type="entry name" value="HATC_C_dom"/>
</dbReference>
<dbReference type="InterPro" id="IPR017930">
    <property type="entry name" value="Myb_dom"/>
</dbReference>
<evidence type="ECO:0000259" key="9">
    <source>
        <dbReference type="PROSITE" id="PS51294"/>
    </source>
</evidence>
<keyword evidence="2" id="KW-0677">Repeat</keyword>
<dbReference type="InterPro" id="IPR012337">
    <property type="entry name" value="RNaseH-like_sf"/>
</dbReference>
<evidence type="ECO:0000313" key="10">
    <source>
        <dbReference type="Ensembl" id="ENSSFOP00015030809.1"/>
    </source>
</evidence>
<feature type="domain" description="HTH myb-type" evidence="9">
    <location>
        <begin position="134"/>
        <end position="184"/>
    </location>
</feature>
<dbReference type="CDD" id="cd00167">
    <property type="entry name" value="SANT"/>
    <property type="match status" value="3"/>
</dbReference>
<dbReference type="InterPro" id="IPR009057">
    <property type="entry name" value="Homeodomain-like_sf"/>
</dbReference>
<feature type="domain" description="Myb-like" evidence="8">
    <location>
        <begin position="26"/>
        <end position="77"/>
    </location>
</feature>
<dbReference type="SUPFAM" id="SSF46689">
    <property type="entry name" value="Homeodomain-like"/>
    <property type="match status" value="2"/>
</dbReference>
<dbReference type="InterPro" id="IPR001005">
    <property type="entry name" value="SANT/Myb"/>
</dbReference>
<dbReference type="FunFam" id="1.10.10.60:FF:000010">
    <property type="entry name" value="Transcriptional activator Myb isoform A"/>
    <property type="match status" value="1"/>
</dbReference>
<dbReference type="PANTHER" id="PTHR45614">
    <property type="entry name" value="MYB PROTEIN-RELATED"/>
    <property type="match status" value="1"/>
</dbReference>
<dbReference type="KEGG" id="sfm:108939571"/>
<feature type="domain" description="HTH myb-type" evidence="9">
    <location>
        <begin position="78"/>
        <end position="133"/>
    </location>
</feature>
<dbReference type="SUPFAM" id="SSF140996">
    <property type="entry name" value="Hermes dimerisation domain"/>
    <property type="match status" value="1"/>
</dbReference>
<dbReference type="PANTHER" id="PTHR45614:SF30">
    <property type="entry name" value="MYB-RELATED PROTEIN B"/>
    <property type="match status" value="1"/>
</dbReference>
<protein>
    <submittedName>
        <fullName evidence="10">Zinc finger BED domain-containing protein 4-like</fullName>
    </submittedName>
</protein>
<dbReference type="AlphaFoldDB" id="A0A8C9S630"/>
<accession>A0A8C9S630</accession>
<evidence type="ECO:0000256" key="7">
    <source>
        <dbReference type="SAM" id="MobiDB-lite"/>
    </source>
</evidence>
<dbReference type="Pfam" id="PF05699">
    <property type="entry name" value="Dimer_Tnp_hAT"/>
    <property type="match status" value="1"/>
</dbReference>
<proteinExistence type="predicted"/>
<dbReference type="PROSITE" id="PS51294">
    <property type="entry name" value="HTH_MYB"/>
    <property type="match status" value="3"/>
</dbReference>
<dbReference type="GO" id="GO:0046983">
    <property type="term" value="F:protein dimerization activity"/>
    <property type="evidence" value="ECO:0007669"/>
    <property type="project" value="InterPro"/>
</dbReference>
<dbReference type="GeneID" id="108939571"/>
<dbReference type="FunFam" id="1.10.10.60:FF:000016">
    <property type="entry name" value="Transcriptional activator Myb isoform A"/>
    <property type="match status" value="1"/>
</dbReference>
<feature type="region of interest" description="Disordered" evidence="7">
    <location>
        <begin position="298"/>
        <end position="347"/>
    </location>
</feature>
<feature type="compositionally biased region" description="Low complexity" evidence="7">
    <location>
        <begin position="319"/>
        <end position="338"/>
    </location>
</feature>
<evidence type="ECO:0000256" key="3">
    <source>
        <dbReference type="ARBA" id="ARBA00023015"/>
    </source>
</evidence>
<dbReference type="Proteomes" id="UP000694397">
    <property type="component" value="Chromosome 2"/>
</dbReference>
<organism evidence="10 11">
    <name type="scientific">Scleropages formosus</name>
    <name type="common">Asian bonytongue</name>
    <name type="synonym">Osteoglossum formosum</name>
    <dbReference type="NCBI Taxonomy" id="113540"/>
    <lineage>
        <taxon>Eukaryota</taxon>
        <taxon>Metazoa</taxon>
        <taxon>Chordata</taxon>
        <taxon>Craniata</taxon>
        <taxon>Vertebrata</taxon>
        <taxon>Euteleostomi</taxon>
        <taxon>Actinopterygii</taxon>
        <taxon>Neopterygii</taxon>
        <taxon>Teleostei</taxon>
        <taxon>Osteoglossocephala</taxon>
        <taxon>Osteoglossomorpha</taxon>
        <taxon>Osteoglossiformes</taxon>
        <taxon>Osteoglossidae</taxon>
        <taxon>Scleropages</taxon>
    </lineage>
</organism>
<feature type="domain" description="Myb-like" evidence="8">
    <location>
        <begin position="130"/>
        <end position="180"/>
    </location>
</feature>
<comment type="subcellular location">
    <subcellularLocation>
        <location evidence="1">Nucleus</location>
    </subcellularLocation>
</comment>
<dbReference type="CTD" id="100005189"/>
<dbReference type="SMART" id="SM00717">
    <property type="entry name" value="SANT"/>
    <property type="match status" value="3"/>
</dbReference>